<reference evidence="1" key="1">
    <citation type="submission" date="2021-06" db="EMBL/GenBank/DDBJ databases">
        <authorList>
            <person name="Kallberg Y."/>
            <person name="Tangrot J."/>
            <person name="Rosling A."/>
        </authorList>
    </citation>
    <scope>NUCLEOTIDE SEQUENCE</scope>
    <source>
        <strain evidence="1">CL551</strain>
    </source>
</reference>
<comment type="caution">
    <text evidence="1">The sequence shown here is derived from an EMBL/GenBank/DDBJ whole genome shotgun (WGS) entry which is preliminary data.</text>
</comment>
<feature type="non-terminal residue" evidence="1">
    <location>
        <position position="87"/>
    </location>
</feature>
<name>A0A9N9AW34_9GLOM</name>
<evidence type="ECO:0000313" key="1">
    <source>
        <dbReference type="EMBL" id="CAG8542947.1"/>
    </source>
</evidence>
<gene>
    <name evidence="1" type="ORF">AMORRO_LOCUS5214</name>
</gene>
<protein>
    <submittedName>
        <fullName evidence="1">941_t:CDS:1</fullName>
    </submittedName>
</protein>
<proteinExistence type="predicted"/>
<dbReference type="EMBL" id="CAJVPV010003085">
    <property type="protein sequence ID" value="CAG8542947.1"/>
    <property type="molecule type" value="Genomic_DNA"/>
</dbReference>
<keyword evidence="2" id="KW-1185">Reference proteome</keyword>
<dbReference type="AlphaFoldDB" id="A0A9N9AW34"/>
<evidence type="ECO:0000313" key="2">
    <source>
        <dbReference type="Proteomes" id="UP000789342"/>
    </source>
</evidence>
<sequence>TLRTIATHLDLDSTRQDGFYSEELLDLFDAVGPREKNKSFYNNESTDGQISLFLRDLSSDTSKSRIVPGKVHINKCESRQVESYIRS</sequence>
<accession>A0A9N9AW34</accession>
<organism evidence="1 2">
    <name type="scientific">Acaulospora morrowiae</name>
    <dbReference type="NCBI Taxonomy" id="94023"/>
    <lineage>
        <taxon>Eukaryota</taxon>
        <taxon>Fungi</taxon>
        <taxon>Fungi incertae sedis</taxon>
        <taxon>Mucoromycota</taxon>
        <taxon>Glomeromycotina</taxon>
        <taxon>Glomeromycetes</taxon>
        <taxon>Diversisporales</taxon>
        <taxon>Acaulosporaceae</taxon>
        <taxon>Acaulospora</taxon>
    </lineage>
</organism>
<dbReference type="Proteomes" id="UP000789342">
    <property type="component" value="Unassembled WGS sequence"/>
</dbReference>